<dbReference type="EMBL" id="DAAMGC010000032">
    <property type="protein sequence ID" value="HAC6521295.1"/>
    <property type="molecule type" value="Genomic_DNA"/>
</dbReference>
<comment type="caution">
    <text evidence="1">The sequence shown here is derived from an EMBL/GenBank/DDBJ whole genome shotgun (WGS) entry which is preliminary data.</text>
</comment>
<proteinExistence type="predicted"/>
<accession>A0A701XZZ5</accession>
<dbReference type="AlphaFoldDB" id="A0A701XZZ5"/>
<gene>
    <name evidence="1" type="ORF">G0B32_22165</name>
</gene>
<sequence>MKKFTQDSIRLAMLGSLEGYVFSVVDSIEFDIGRKLTSDEQQQVYRFVEDKINSATKEVDS</sequence>
<evidence type="ECO:0000313" key="1">
    <source>
        <dbReference type="EMBL" id="HAC6521295.1"/>
    </source>
</evidence>
<reference evidence="1" key="1">
    <citation type="journal article" date="2018" name="Genome Biol.">
        <title>SKESA: strategic k-mer extension for scrupulous assemblies.</title>
        <authorList>
            <person name="Souvorov A."/>
            <person name="Agarwala R."/>
            <person name="Lipman D.J."/>
        </authorList>
    </citation>
    <scope>NUCLEOTIDE SEQUENCE</scope>
    <source>
        <strain evidence="1">74-85</strain>
    </source>
</reference>
<name>A0A701XZZ5_SALHO</name>
<organism evidence="1">
    <name type="scientific">Salmonella enterica subsp. houtenae serovar 45:g,z51:-</name>
    <dbReference type="NCBI Taxonomy" id="1967611"/>
    <lineage>
        <taxon>Bacteria</taxon>
        <taxon>Pseudomonadati</taxon>
        <taxon>Pseudomonadota</taxon>
        <taxon>Gammaproteobacteria</taxon>
        <taxon>Enterobacterales</taxon>
        <taxon>Enterobacteriaceae</taxon>
        <taxon>Salmonella</taxon>
    </lineage>
</organism>
<protein>
    <submittedName>
        <fullName evidence="1">Uncharacterized protein</fullName>
    </submittedName>
</protein>
<reference evidence="1" key="2">
    <citation type="submission" date="2018-07" db="EMBL/GenBank/DDBJ databases">
        <authorList>
            <consortium name="NCBI Pathogen Detection Project"/>
        </authorList>
    </citation>
    <scope>NUCLEOTIDE SEQUENCE</scope>
    <source>
        <strain evidence="1">74-85</strain>
    </source>
</reference>